<reference evidence="1" key="1">
    <citation type="submission" date="2022-03" db="EMBL/GenBank/DDBJ databases">
        <authorList>
            <person name="Alioto T."/>
            <person name="Alioto T."/>
            <person name="Gomez Garrido J."/>
        </authorList>
    </citation>
    <scope>NUCLEOTIDE SEQUENCE</scope>
</reference>
<keyword evidence="2" id="KW-1185">Reference proteome</keyword>
<dbReference type="EMBL" id="OW240913">
    <property type="protein sequence ID" value="CAH2249767.1"/>
    <property type="molecule type" value="Genomic_DNA"/>
</dbReference>
<evidence type="ECO:0008006" key="3">
    <source>
        <dbReference type="Google" id="ProtNLM"/>
    </source>
</evidence>
<evidence type="ECO:0000313" key="2">
    <source>
        <dbReference type="Proteomes" id="UP001295444"/>
    </source>
</evidence>
<proteinExistence type="predicted"/>
<dbReference type="Proteomes" id="UP001295444">
    <property type="component" value="Chromosome 02"/>
</dbReference>
<dbReference type="AlphaFoldDB" id="A0AAD1RDK1"/>
<dbReference type="PANTHER" id="PTHR21301:SF12">
    <property type="match status" value="1"/>
</dbReference>
<organism evidence="1 2">
    <name type="scientific">Pelobates cultripes</name>
    <name type="common">Western spadefoot toad</name>
    <dbReference type="NCBI Taxonomy" id="61616"/>
    <lineage>
        <taxon>Eukaryota</taxon>
        <taxon>Metazoa</taxon>
        <taxon>Chordata</taxon>
        <taxon>Craniata</taxon>
        <taxon>Vertebrata</taxon>
        <taxon>Euteleostomi</taxon>
        <taxon>Amphibia</taxon>
        <taxon>Batrachia</taxon>
        <taxon>Anura</taxon>
        <taxon>Pelobatoidea</taxon>
        <taxon>Pelobatidae</taxon>
        <taxon>Pelobates</taxon>
    </lineage>
</organism>
<accession>A0AAD1RDK1</accession>
<sequence length="118" mass="13424">MAPMYANGYMFEFETQHILEPFKDIILSYGRYIDDIFMIIKGDNSSAESMVQYINSCTPNVQLTMTMDPLTVDFLDVVMVMTPGRVIERDAVRLQTYVGQPAAVPVRASMESDVLKVW</sequence>
<evidence type="ECO:0000313" key="1">
    <source>
        <dbReference type="EMBL" id="CAH2249767.1"/>
    </source>
</evidence>
<gene>
    <name evidence="1" type="ORF">PECUL_23A038082</name>
</gene>
<protein>
    <recommendedName>
        <fullName evidence="3">Reverse transcriptase domain-containing protein</fullName>
    </recommendedName>
</protein>
<name>A0AAD1RDK1_PELCU</name>
<dbReference type="PANTHER" id="PTHR21301">
    <property type="entry name" value="REVERSE TRANSCRIPTASE"/>
    <property type="match status" value="1"/>
</dbReference>